<dbReference type="HOGENOM" id="CLU_133735_0_0_11"/>
<name>A0A0A1DRR7_NOCSI</name>
<dbReference type="KEGG" id="psim:KR76_22150"/>
<dbReference type="RefSeq" id="WP_038685235.1">
    <property type="nucleotide sequence ID" value="NZ_BJMC01000012.1"/>
</dbReference>
<proteinExistence type="predicted"/>
<reference evidence="1 2" key="1">
    <citation type="journal article" date="2015" name="Genome Announc.">
        <title>Complete Genome Sequence of Steroid-Transforming Nocardioides simplex VKM Ac-2033D.</title>
        <authorList>
            <person name="Shtratnikova V.Y."/>
            <person name="Schelkunov M.I."/>
            <person name="Pekov Y.A."/>
            <person name="Fokina V.V."/>
            <person name="Logacheva M.D."/>
            <person name="Sokolov S.L."/>
            <person name="Bragin E.Y."/>
            <person name="Ashapkin V.V."/>
            <person name="Donova M.V."/>
        </authorList>
    </citation>
    <scope>NUCLEOTIDE SEQUENCE [LARGE SCALE GENOMIC DNA]</scope>
    <source>
        <strain evidence="1 2">VKM Ac-2033D</strain>
    </source>
</reference>
<dbReference type="Proteomes" id="UP000030300">
    <property type="component" value="Chromosome"/>
</dbReference>
<dbReference type="eggNOG" id="COG4898">
    <property type="taxonomic scope" value="Bacteria"/>
</dbReference>
<dbReference type="InterPro" id="IPR014580">
    <property type="entry name" value="UCP033199"/>
</dbReference>
<dbReference type="GeneID" id="96611485"/>
<evidence type="ECO:0000313" key="2">
    <source>
        <dbReference type="Proteomes" id="UP000030300"/>
    </source>
</evidence>
<dbReference type="AlphaFoldDB" id="A0A0A1DRR7"/>
<accession>A0A0A1DRR7</accession>
<organism evidence="1 2">
    <name type="scientific">Nocardioides simplex</name>
    <name type="common">Arthrobacter simplex</name>
    <dbReference type="NCBI Taxonomy" id="2045"/>
    <lineage>
        <taxon>Bacteria</taxon>
        <taxon>Bacillati</taxon>
        <taxon>Actinomycetota</taxon>
        <taxon>Actinomycetes</taxon>
        <taxon>Propionibacteriales</taxon>
        <taxon>Nocardioidaceae</taxon>
        <taxon>Pimelobacter</taxon>
    </lineage>
</organism>
<protein>
    <submittedName>
        <fullName evidence="1">Uncharacterized protein</fullName>
    </submittedName>
</protein>
<dbReference type="OrthoDB" id="3192540at2"/>
<dbReference type="PIRSF" id="PIRSF033199">
    <property type="entry name" value="UCP033199"/>
    <property type="match status" value="1"/>
</dbReference>
<keyword evidence="2" id="KW-1185">Reference proteome</keyword>
<dbReference type="STRING" id="2045.KR76_22150"/>
<dbReference type="InterPro" id="IPR023204">
    <property type="entry name" value="SP1917_dom_sf"/>
</dbReference>
<sequence>MHRIFTTSVASVYPHYVTKVERKGRTQAELDEVITWLTGFDEAELRAHLDAETTFQDFFAGARLNPNAGLITGVVCGVRVEEVEDPLMQRIRYLDKLVDELAKGKAMEKVLRG</sequence>
<evidence type="ECO:0000313" key="1">
    <source>
        <dbReference type="EMBL" id="AIY20111.1"/>
    </source>
</evidence>
<dbReference type="Pfam" id="PF09966">
    <property type="entry name" value="DUF2200"/>
    <property type="match status" value="1"/>
</dbReference>
<dbReference type="Gene3D" id="1.10.8.290">
    <property type="entry name" value="uncharacterized protein sp1917 domain"/>
    <property type="match status" value="1"/>
</dbReference>
<dbReference type="EMBL" id="CP009896">
    <property type="protein sequence ID" value="AIY20111.1"/>
    <property type="molecule type" value="Genomic_DNA"/>
</dbReference>
<gene>
    <name evidence="1" type="ORF">KR76_22150</name>
</gene>